<evidence type="ECO:0000313" key="1">
    <source>
        <dbReference type="EMBL" id="CAH1229964.1"/>
    </source>
</evidence>
<proteinExistence type="predicted"/>
<reference evidence="1" key="1">
    <citation type="submission" date="2022-01" db="EMBL/GenBank/DDBJ databases">
        <authorList>
            <person name="Braso-Vives M."/>
        </authorList>
    </citation>
    <scope>NUCLEOTIDE SEQUENCE</scope>
</reference>
<gene>
    <name evidence="1" type="primary">Hypp266</name>
    <name evidence="1" type="ORF">BLAG_LOCUS944</name>
</gene>
<accession>A0A8J9VKX1</accession>
<dbReference type="Proteomes" id="UP000838412">
    <property type="component" value="Chromosome 1"/>
</dbReference>
<name>A0A8J9VKX1_BRALA</name>
<keyword evidence="2" id="KW-1185">Reference proteome</keyword>
<sequence length="310" mass="35609">MEQSGQVPEDINDFLKETSEKIALCERKLEVPTEVLNVLRQDVDTLSTRPADSADRLSRTHRDFVHDIKIALMKDLQNIRFIVTQLGQHCQHLTDVIHQVSMDVPKFLEEIGLRHLEGNFSQGTTVQQLLNLHNIEGEMTTLHRRRLERELGKIRARIESGAGISEIPPTLHRLLETTTHLITSCLDKLKEWVSVTADIREESSRARWLPGRVYDTFMSFTWQRSSDSEDTFTVRHRETIDRIEKEQLHLFPTPGVDNVTPGLTEFVLKNDLQTFSSVKTFIDNISTELLNVNSSVEKLYKQANEIADSL</sequence>
<dbReference type="AlphaFoldDB" id="A0A8J9VKX1"/>
<dbReference type="OrthoDB" id="10103824at2759"/>
<organism evidence="1 2">
    <name type="scientific">Branchiostoma lanceolatum</name>
    <name type="common">Common lancelet</name>
    <name type="synonym">Amphioxus lanceolatum</name>
    <dbReference type="NCBI Taxonomy" id="7740"/>
    <lineage>
        <taxon>Eukaryota</taxon>
        <taxon>Metazoa</taxon>
        <taxon>Chordata</taxon>
        <taxon>Cephalochordata</taxon>
        <taxon>Leptocardii</taxon>
        <taxon>Amphioxiformes</taxon>
        <taxon>Branchiostomatidae</taxon>
        <taxon>Branchiostoma</taxon>
    </lineage>
</organism>
<dbReference type="EMBL" id="OV696686">
    <property type="protein sequence ID" value="CAH1229964.1"/>
    <property type="molecule type" value="Genomic_DNA"/>
</dbReference>
<protein>
    <submittedName>
        <fullName evidence="1">Hypp266 protein</fullName>
    </submittedName>
</protein>
<evidence type="ECO:0000313" key="2">
    <source>
        <dbReference type="Proteomes" id="UP000838412"/>
    </source>
</evidence>